<keyword evidence="1" id="KW-0812">Transmembrane</keyword>
<protein>
    <submittedName>
        <fullName evidence="2">Uncharacterized protein</fullName>
    </submittedName>
</protein>
<feature type="transmembrane region" description="Helical" evidence="1">
    <location>
        <begin position="31"/>
        <end position="49"/>
    </location>
</feature>
<keyword evidence="1" id="KW-1133">Transmembrane helix</keyword>
<name>A0A0Q9XWY2_9BACI</name>
<sequence>MAPFILLIVSFLIFRLIGFLGLSYFDDWETSLRMAVALMFIFTATAHWGKRRMKQQEVAL</sequence>
<evidence type="ECO:0000313" key="3">
    <source>
        <dbReference type="EMBL" id="OAK73999.1"/>
    </source>
</evidence>
<organism evidence="2 4">
    <name type="scientific">Lederbergia galactosidilytica</name>
    <dbReference type="NCBI Taxonomy" id="217031"/>
    <lineage>
        <taxon>Bacteria</taxon>
        <taxon>Bacillati</taxon>
        <taxon>Bacillota</taxon>
        <taxon>Bacilli</taxon>
        <taxon>Bacillales</taxon>
        <taxon>Bacillaceae</taxon>
        <taxon>Lederbergia</taxon>
    </lineage>
</organism>
<dbReference type="Proteomes" id="UP000053881">
    <property type="component" value="Unassembled WGS sequence"/>
</dbReference>
<proteinExistence type="predicted"/>
<dbReference type="OrthoDB" id="129693at2"/>
<evidence type="ECO:0000313" key="2">
    <source>
        <dbReference type="EMBL" id="KRG13055.1"/>
    </source>
</evidence>
<dbReference type="AlphaFoldDB" id="A0A0Q9XWY2"/>
<feature type="transmembrane region" description="Helical" evidence="1">
    <location>
        <begin position="5"/>
        <end position="25"/>
    </location>
</feature>
<gene>
    <name evidence="3" type="ORF">ABB05_06170</name>
    <name evidence="2" type="ORF">ACA29_09365</name>
</gene>
<keyword evidence="1" id="KW-0472">Membrane</keyword>
<dbReference type="EMBL" id="LGPB01000081">
    <property type="protein sequence ID" value="KRG13055.1"/>
    <property type="molecule type" value="Genomic_DNA"/>
</dbReference>
<keyword evidence="5" id="KW-1185">Reference proteome</keyword>
<evidence type="ECO:0000313" key="4">
    <source>
        <dbReference type="Proteomes" id="UP000053881"/>
    </source>
</evidence>
<comment type="caution">
    <text evidence="2">The sequence shown here is derived from an EMBL/GenBank/DDBJ whole genome shotgun (WGS) entry which is preliminary data.</text>
</comment>
<reference evidence="2 4" key="2">
    <citation type="submission" date="2015-06" db="EMBL/GenBank/DDBJ databases">
        <title>Genome sequencing project of Bacillus galactosidilyticus PL133.</title>
        <authorList>
            <person name="Gaiero J."/>
            <person name="Nicol R."/>
            <person name="Habash M."/>
        </authorList>
    </citation>
    <scope>NUCLEOTIDE SEQUENCE [LARGE SCALE GENOMIC DNA]</scope>
    <source>
        <strain evidence="2 4">PL133</strain>
    </source>
</reference>
<dbReference type="RefSeq" id="WP_057988322.1">
    <property type="nucleotide sequence ID" value="NZ_LDJR01000028.1"/>
</dbReference>
<evidence type="ECO:0000256" key="1">
    <source>
        <dbReference type="SAM" id="Phobius"/>
    </source>
</evidence>
<dbReference type="EMBL" id="LDJR01000028">
    <property type="protein sequence ID" value="OAK73999.1"/>
    <property type="molecule type" value="Genomic_DNA"/>
</dbReference>
<dbReference type="PATRIC" id="fig|217031.4.peg.3112"/>
<evidence type="ECO:0000313" key="5">
    <source>
        <dbReference type="Proteomes" id="UP000077881"/>
    </source>
</evidence>
<reference evidence="3 5" key="1">
    <citation type="submission" date="2015-05" db="EMBL/GenBank/DDBJ databases">
        <title>Comparison of genome.</title>
        <authorList>
            <person name="Zheng Z."/>
            <person name="Sun M."/>
        </authorList>
    </citation>
    <scope>NUCLEOTIDE SEQUENCE [LARGE SCALE GENOMIC DNA]</scope>
    <source>
        <strain evidence="3 5">G25-74</strain>
    </source>
</reference>
<dbReference type="Proteomes" id="UP000077881">
    <property type="component" value="Unassembled WGS sequence"/>
</dbReference>
<accession>A0A0Q9XWY2</accession>